<dbReference type="GO" id="GO:0008270">
    <property type="term" value="F:zinc ion binding"/>
    <property type="evidence" value="ECO:0007669"/>
    <property type="project" value="UniProtKB-KW"/>
</dbReference>
<dbReference type="SUPFAM" id="SSF53300">
    <property type="entry name" value="vWA-like"/>
    <property type="match status" value="1"/>
</dbReference>
<evidence type="ECO:0000256" key="2">
    <source>
        <dbReference type="SAM" id="MobiDB-lite"/>
    </source>
</evidence>
<dbReference type="Pfam" id="PF17123">
    <property type="entry name" value="zf-RING_11"/>
    <property type="match status" value="1"/>
</dbReference>
<feature type="non-terminal residue" evidence="5">
    <location>
        <position position="797"/>
    </location>
</feature>
<dbReference type="OrthoDB" id="8062037at2759"/>
<dbReference type="InterPro" id="IPR036465">
    <property type="entry name" value="vWFA_dom_sf"/>
</dbReference>
<feature type="region of interest" description="Disordered" evidence="2">
    <location>
        <begin position="28"/>
        <end position="64"/>
    </location>
</feature>
<feature type="region of interest" description="Disordered" evidence="2">
    <location>
        <begin position="162"/>
        <end position="191"/>
    </location>
</feature>
<feature type="compositionally biased region" description="Low complexity" evidence="2">
    <location>
        <begin position="32"/>
        <end position="61"/>
    </location>
</feature>
<dbReference type="PROSITE" id="PS50234">
    <property type="entry name" value="VWFA"/>
    <property type="match status" value="1"/>
</dbReference>
<dbReference type="EMBL" id="CP097503">
    <property type="protein sequence ID" value="URD82768.1"/>
    <property type="molecule type" value="Genomic_DNA"/>
</dbReference>
<reference evidence="5" key="1">
    <citation type="submission" date="2022-05" db="EMBL/GenBank/DDBJ databases">
        <title>The Musa troglodytarum L. genome provides insights into the mechanism of non-climacteric behaviour and enrichment of carotenoids.</title>
        <authorList>
            <person name="Wang J."/>
        </authorList>
    </citation>
    <scope>NUCLEOTIDE SEQUENCE</scope>
    <source>
        <tissue evidence="5">Leaf</tissue>
    </source>
</reference>
<sequence length="797" mass="84545">MGTTWRKVTRALGLNLCVQVPREMLHEDDGVSRSGGSAAGRRASVAASSTTSSPAGSVGASEFRAPMPTASGGLRLSKSGSGSSKKCAICLGSMKAGDGHALFTAECSHTFHFHCITTNVSHGNYVCPLCKATWKEIPLQAPLALGHPHHGRAVLEDGSRLSRAASTNRQQHHFRSNFYGSEPSSFSDDEPLDLQSAAARDPRQGRPEMVEVEIHPEFSAVAQSDCLGNFAVLMHVKAPHAAMNQSPRSSLTAAFTVPQNVRAPVDLVTVLDVSGSMAGTKLALLKRALSFLIQNLGPSDRLSVVAFSSTARRLIPLCRMSDSGRQQALQAVNSLVSSGGTNIAEGLRKGFKVIEERRERNPVCSILLLSDGQDTYTFSSSGGAQPSQPDYKALVPSSVLSSAAVSVHSIGFGADHDSAAMHAIAEISGGTFSFIESEGVLQDAFAQCIGGILSVVVQEMRLGVECVHPGVRLAPINSGSYRNQLLNDARTGFIYVGDLYADEERDFLVSVNVPFATEETALLKVACVYKDPVSKEAVRLPIKEVRIQRPQVVSSQTPSIEVDREDPRPGRRGHVGCEGCSRARFSVGCSFDSGGAPENTVGVPGGAGERPIVPGSGCGAERDAREDGKPTAVRGLGARLCVVGAELALMAASNRARGLHRRFQPPPFLPDAIDGGDATPFPDAAPLTPACRPAHPADQVLPISATANLVTVNKLRGGNELSPPVERRCRVTFLGAAFGFGVVHGRRSSLKTTVRGIDLCKYLGVHSSCLNHAAVWLRCVLLKTKIYHIIVSHTKEL</sequence>
<dbReference type="InterPro" id="IPR013083">
    <property type="entry name" value="Znf_RING/FYVE/PHD"/>
</dbReference>
<keyword evidence="1" id="KW-0862">Zinc</keyword>
<dbReference type="Gene3D" id="3.30.40.10">
    <property type="entry name" value="Zinc/RING finger domain, C3HC4 (zinc finger)"/>
    <property type="match status" value="1"/>
</dbReference>
<organism evidence="5 6">
    <name type="scientific">Musa troglodytarum</name>
    <name type="common">fe'i banana</name>
    <dbReference type="NCBI Taxonomy" id="320322"/>
    <lineage>
        <taxon>Eukaryota</taxon>
        <taxon>Viridiplantae</taxon>
        <taxon>Streptophyta</taxon>
        <taxon>Embryophyta</taxon>
        <taxon>Tracheophyta</taxon>
        <taxon>Spermatophyta</taxon>
        <taxon>Magnoliopsida</taxon>
        <taxon>Liliopsida</taxon>
        <taxon>Zingiberales</taxon>
        <taxon>Musaceae</taxon>
        <taxon>Musa</taxon>
    </lineage>
</organism>
<evidence type="ECO:0000313" key="6">
    <source>
        <dbReference type="Proteomes" id="UP001055439"/>
    </source>
</evidence>
<dbReference type="AlphaFoldDB" id="A0A9E7JIZ4"/>
<dbReference type="InterPro" id="IPR002035">
    <property type="entry name" value="VWF_A"/>
</dbReference>
<feature type="domain" description="RING-type" evidence="3">
    <location>
        <begin position="87"/>
        <end position="131"/>
    </location>
</feature>
<protein>
    <submittedName>
        <fullName evidence="5">VWA domain containing CoxE-like protein</fullName>
    </submittedName>
</protein>
<dbReference type="Proteomes" id="UP001055439">
    <property type="component" value="Chromosome 10"/>
</dbReference>
<dbReference type="SMART" id="SM00327">
    <property type="entry name" value="VWA"/>
    <property type="match status" value="1"/>
</dbReference>
<keyword evidence="6" id="KW-1185">Reference proteome</keyword>
<dbReference type="PANTHER" id="PTHR10579">
    <property type="entry name" value="CALCIUM-ACTIVATED CHLORIDE CHANNEL REGULATOR"/>
    <property type="match status" value="1"/>
</dbReference>
<name>A0A9E7JIZ4_9LILI</name>
<feature type="domain" description="VWFA" evidence="4">
    <location>
        <begin position="266"/>
        <end position="449"/>
    </location>
</feature>
<gene>
    <name evidence="5" type="ORF">MUK42_01400</name>
</gene>
<keyword evidence="1" id="KW-0479">Metal-binding</keyword>
<dbReference type="CDD" id="cd23114">
    <property type="entry name" value="RING-H2_WAVH2"/>
    <property type="match status" value="1"/>
</dbReference>
<dbReference type="PROSITE" id="PS50089">
    <property type="entry name" value="ZF_RING_2"/>
    <property type="match status" value="1"/>
</dbReference>
<dbReference type="SUPFAM" id="SSF57850">
    <property type="entry name" value="RING/U-box"/>
    <property type="match status" value="1"/>
</dbReference>
<keyword evidence="1" id="KW-0863">Zinc-finger</keyword>
<dbReference type="PANTHER" id="PTHR10579:SF167">
    <property type="entry name" value="OS02G0619600 PROTEIN"/>
    <property type="match status" value="1"/>
</dbReference>
<evidence type="ECO:0000259" key="3">
    <source>
        <dbReference type="PROSITE" id="PS50089"/>
    </source>
</evidence>
<proteinExistence type="predicted"/>
<evidence type="ECO:0000313" key="5">
    <source>
        <dbReference type="EMBL" id="URD82768.1"/>
    </source>
</evidence>
<dbReference type="Pfam" id="PF00092">
    <property type="entry name" value="VWA"/>
    <property type="match status" value="1"/>
</dbReference>
<dbReference type="Gene3D" id="3.40.50.410">
    <property type="entry name" value="von Willebrand factor, type A domain"/>
    <property type="match status" value="1"/>
</dbReference>
<evidence type="ECO:0000256" key="1">
    <source>
        <dbReference type="PROSITE-ProRule" id="PRU00175"/>
    </source>
</evidence>
<dbReference type="SMART" id="SM00184">
    <property type="entry name" value="RING"/>
    <property type="match status" value="1"/>
</dbReference>
<accession>A0A9E7JIZ4</accession>
<dbReference type="InterPro" id="IPR051266">
    <property type="entry name" value="CLCR"/>
</dbReference>
<dbReference type="InterPro" id="IPR001841">
    <property type="entry name" value="Znf_RING"/>
</dbReference>
<evidence type="ECO:0000259" key="4">
    <source>
        <dbReference type="PROSITE" id="PS50234"/>
    </source>
</evidence>
<dbReference type="CDD" id="cd01466">
    <property type="entry name" value="vWA_C3HC4_type"/>
    <property type="match status" value="1"/>
</dbReference>